<organism>
    <name type="scientific">Ixodes scapularis</name>
    <name type="common">Black-legged tick</name>
    <name type="synonym">Deer tick</name>
    <dbReference type="NCBI Taxonomy" id="6945"/>
    <lineage>
        <taxon>Eukaryota</taxon>
        <taxon>Metazoa</taxon>
        <taxon>Ecdysozoa</taxon>
        <taxon>Arthropoda</taxon>
        <taxon>Chelicerata</taxon>
        <taxon>Arachnida</taxon>
        <taxon>Acari</taxon>
        <taxon>Parasitiformes</taxon>
        <taxon>Ixodida</taxon>
        <taxon>Ixodoidea</taxon>
        <taxon>Ixodidae</taxon>
        <taxon>Ixodinae</taxon>
        <taxon>Ixodes</taxon>
    </lineage>
</organism>
<dbReference type="InterPro" id="IPR005821">
    <property type="entry name" value="Ion_trans_dom"/>
</dbReference>
<feature type="region of interest" description="Disordered" evidence="6">
    <location>
        <begin position="727"/>
        <end position="749"/>
    </location>
</feature>
<evidence type="ECO:0000256" key="1">
    <source>
        <dbReference type="ARBA" id="ARBA00004141"/>
    </source>
</evidence>
<dbReference type="EMBL" id="ABJB010134219">
    <property type="status" value="NOT_ANNOTATED_CDS"/>
    <property type="molecule type" value="Genomic_DNA"/>
</dbReference>
<dbReference type="EMBL" id="DS729697">
    <property type="protein sequence ID" value="EEC06929.1"/>
    <property type="molecule type" value="Genomic_DNA"/>
</dbReference>
<dbReference type="PANTHER" id="PTHR46726:SF1">
    <property type="entry name" value="TWO-PORE CALCIUM CHANNEL 3"/>
    <property type="match status" value="1"/>
</dbReference>
<dbReference type="EMBL" id="ABJB010106822">
    <property type="status" value="NOT_ANNOTATED_CDS"/>
    <property type="molecule type" value="Genomic_DNA"/>
</dbReference>
<dbReference type="EMBL" id="ABJB010224006">
    <property type="status" value="NOT_ANNOTATED_CDS"/>
    <property type="molecule type" value="Genomic_DNA"/>
</dbReference>
<feature type="transmembrane region" description="Helical" evidence="7">
    <location>
        <begin position="569"/>
        <end position="588"/>
    </location>
</feature>
<dbReference type="EMBL" id="ABJB010188891">
    <property type="status" value="NOT_ANNOTATED_CDS"/>
    <property type="molecule type" value="Genomic_DNA"/>
</dbReference>
<evidence type="ECO:0000259" key="8">
    <source>
        <dbReference type="Pfam" id="PF00520"/>
    </source>
</evidence>
<dbReference type="EnsemblMetazoa" id="ISCW004639-RA">
    <property type="protein sequence ID" value="ISCW004639-PA"/>
    <property type="gene ID" value="ISCW004639"/>
</dbReference>
<name>B7PK07_IXOSC</name>
<evidence type="ECO:0000256" key="2">
    <source>
        <dbReference type="ARBA" id="ARBA00022692"/>
    </source>
</evidence>
<dbReference type="Proteomes" id="UP000001555">
    <property type="component" value="Unassembled WGS sequence"/>
</dbReference>
<dbReference type="Pfam" id="PF00520">
    <property type="entry name" value="Ion_trans"/>
    <property type="match status" value="2"/>
</dbReference>
<dbReference type="SUPFAM" id="SSF81324">
    <property type="entry name" value="Voltage-gated potassium channels"/>
    <property type="match status" value="1"/>
</dbReference>
<accession>B7PK07</accession>
<dbReference type="AlphaFoldDB" id="B7PK07"/>
<keyword evidence="5 7" id="KW-0472">Membrane</keyword>
<evidence type="ECO:0000256" key="6">
    <source>
        <dbReference type="SAM" id="MobiDB-lite"/>
    </source>
</evidence>
<protein>
    <recommendedName>
        <fullName evidence="8">Ion transport domain-containing protein</fullName>
    </recommendedName>
</protein>
<dbReference type="VEuPathDB" id="VectorBase:ISCI004639"/>
<dbReference type="InterPro" id="IPR027359">
    <property type="entry name" value="Volt_channel_dom_sf"/>
</dbReference>
<dbReference type="Gene3D" id="1.20.120.350">
    <property type="entry name" value="Voltage-gated potassium channels. Chain C"/>
    <property type="match status" value="1"/>
</dbReference>
<feature type="compositionally biased region" description="Basic and acidic residues" evidence="6">
    <location>
        <begin position="727"/>
        <end position="739"/>
    </location>
</feature>
<evidence type="ECO:0000313" key="9">
    <source>
        <dbReference type="EMBL" id="EEC06929.1"/>
    </source>
</evidence>
<feature type="transmembrane region" description="Helical" evidence="7">
    <location>
        <begin position="525"/>
        <end position="548"/>
    </location>
</feature>
<keyword evidence="4 7" id="KW-1133">Transmembrane helix</keyword>
<dbReference type="SUPFAM" id="SSF47473">
    <property type="entry name" value="EF-hand"/>
    <property type="match status" value="1"/>
</dbReference>
<dbReference type="GO" id="GO:0016020">
    <property type="term" value="C:membrane"/>
    <property type="evidence" value="ECO:0007669"/>
    <property type="project" value="UniProtKB-SubCell"/>
</dbReference>
<reference evidence="10" key="2">
    <citation type="submission" date="2020-05" db="UniProtKB">
        <authorList>
            <consortium name="EnsemblMetazoa"/>
        </authorList>
    </citation>
    <scope>IDENTIFICATION</scope>
    <source>
        <strain evidence="10">wikel</strain>
    </source>
</reference>
<feature type="transmembrane region" description="Helical" evidence="7">
    <location>
        <begin position="282"/>
        <end position="301"/>
    </location>
</feature>
<dbReference type="InterPro" id="IPR011992">
    <property type="entry name" value="EF-hand-dom_pair"/>
</dbReference>
<evidence type="ECO:0000256" key="7">
    <source>
        <dbReference type="SAM" id="Phobius"/>
    </source>
</evidence>
<dbReference type="OrthoDB" id="10068803at2759"/>
<dbReference type="EMBL" id="ABJB010325464">
    <property type="status" value="NOT_ANNOTATED_CDS"/>
    <property type="molecule type" value="Genomic_DNA"/>
</dbReference>
<dbReference type="GO" id="GO:0001508">
    <property type="term" value="P:action potential"/>
    <property type="evidence" value="ECO:0000318"/>
    <property type="project" value="GO_Central"/>
</dbReference>
<dbReference type="HOGENOM" id="CLU_350663_0_0_1"/>
<dbReference type="Gene3D" id="1.10.287.70">
    <property type="match status" value="2"/>
</dbReference>
<dbReference type="InterPro" id="IPR018247">
    <property type="entry name" value="EF_Hand_1_Ca_BS"/>
</dbReference>
<keyword evidence="3" id="KW-0106">Calcium</keyword>
<sequence length="803" mass="91173">MLTHLPPAHFRGTWGFRFAALNPHPRVLQSQMMSGSRRDSLVPEGFVRARRDSLLVEAFAGGRRESLLPVRRDSYIPPELFLGRRVSLCPDTLNRRLSAATAGLRPTSGAASPAEDNTPSGSYSSFDAVVRDRILADKKTEVNLIGEPVVTFQKKGDHAGIELDAKDTLAELRVGDEAPVLERATMLVESCCLAFYTFRLVQAASFSRAEVFWKDAKNLVVMVVVGATIVDMVIFAAMAGSGFGMLALRCTRPLRPLLMVNFAENKQVRRAVRNIRNTLKEIVYALILLFMSIALFSLLALKLFQRRSLFYPDGRPYFRDYFDIYFSLYVLVTTANHPDVMMPAYNDNSLFAIFFVVYTLICLYIFMNIILAVIYFNYRENLKVEVQNMVAVKRDNLSKAFDLLKVREGDNFVITFSRFATLLDKIPPARSETTKKILWYVLDQNGDNRVDLPDFMYLADLLNVRVIETEESENAFQRVMPSIYNSTVSMLIRNMTAHMIFRYVFDLLILINAILIGLDVNEAEWFFLTVFTLEILLKIYTFGFIRFIKQAWNVFRGIINTITNLGPSILTFGGVLFVMYYVYAVIGMELFQDKISFFGDHNATVPYCGNPKLRTSAFYATGYCKNNFNDIFSSFVVLFELMVVNQWHNILFRDASPKRTPLRIFTAFVLEAFILEYTIDKTKLESAVEMKIGEMGLKLGKKPRKGAEDGAADAKVNHSMFHVDSDHNVLEEQTDKPDSARNPNVPDMSGSVHSRFHIVKKRRVEDILVMMFEDELEELEIMALAAANVSCTCPCTCGKKQAV</sequence>
<reference evidence="9 11" key="1">
    <citation type="submission" date="2008-03" db="EMBL/GenBank/DDBJ databases">
        <title>Annotation of Ixodes scapularis.</title>
        <authorList>
            <consortium name="Ixodes scapularis Genome Project Consortium"/>
            <person name="Caler E."/>
            <person name="Hannick L.I."/>
            <person name="Bidwell S."/>
            <person name="Joardar V."/>
            <person name="Thiagarajan M."/>
            <person name="Amedeo P."/>
            <person name="Galinsky K.J."/>
            <person name="Schobel S."/>
            <person name="Inman J."/>
            <person name="Hostetler J."/>
            <person name="Miller J."/>
            <person name="Hammond M."/>
            <person name="Megy K."/>
            <person name="Lawson D."/>
            <person name="Kodira C."/>
            <person name="Sutton G."/>
            <person name="Meyer J."/>
            <person name="Hill C.A."/>
            <person name="Birren B."/>
            <person name="Nene V."/>
            <person name="Collins F."/>
            <person name="Alarcon-Chaidez F."/>
            <person name="Wikel S."/>
            <person name="Strausberg R."/>
        </authorList>
    </citation>
    <scope>NUCLEOTIDE SEQUENCE [LARGE SCALE GENOMIC DNA]</scope>
    <source>
        <strain evidence="11">Wikel</strain>
        <strain evidence="9">Wikel colony</strain>
    </source>
</reference>
<feature type="transmembrane region" description="Helical" evidence="7">
    <location>
        <begin position="500"/>
        <end position="519"/>
    </location>
</feature>
<feature type="transmembrane region" description="Helical" evidence="7">
    <location>
        <begin position="219"/>
        <end position="248"/>
    </location>
</feature>
<dbReference type="STRING" id="6945.B7PK07"/>
<dbReference type="PROSITE" id="PS00018">
    <property type="entry name" value="EF_HAND_1"/>
    <property type="match status" value="1"/>
</dbReference>
<dbReference type="EMBL" id="ABJB010526632">
    <property type="status" value="NOT_ANNOTATED_CDS"/>
    <property type="molecule type" value="Genomic_DNA"/>
</dbReference>
<feature type="domain" description="Ion transport" evidence="8">
    <location>
        <begin position="557"/>
        <end position="654"/>
    </location>
</feature>
<dbReference type="PaxDb" id="6945-B7PK07"/>
<evidence type="ECO:0000256" key="4">
    <source>
        <dbReference type="ARBA" id="ARBA00022989"/>
    </source>
</evidence>
<dbReference type="InParanoid" id="B7PK07"/>
<keyword evidence="2 7" id="KW-0812">Transmembrane</keyword>
<evidence type="ECO:0000313" key="10">
    <source>
        <dbReference type="EnsemblMetazoa" id="ISCW004639-PA"/>
    </source>
</evidence>
<evidence type="ECO:0000256" key="3">
    <source>
        <dbReference type="ARBA" id="ARBA00022837"/>
    </source>
</evidence>
<dbReference type="EMBL" id="ABJB010246059">
    <property type="status" value="NOT_ANNOTATED_CDS"/>
    <property type="molecule type" value="Genomic_DNA"/>
</dbReference>
<proteinExistence type="predicted"/>
<dbReference type="PANTHER" id="PTHR46726">
    <property type="entry name" value="TWO PORE CHANNEL 3"/>
    <property type="match status" value="1"/>
</dbReference>
<comment type="subcellular location">
    <subcellularLocation>
        <location evidence="1">Membrane</location>
        <topology evidence="1">Multi-pass membrane protein</topology>
    </subcellularLocation>
</comment>
<feature type="domain" description="Ion transport" evidence="8">
    <location>
        <begin position="187"/>
        <end position="378"/>
    </location>
</feature>
<evidence type="ECO:0000313" key="11">
    <source>
        <dbReference type="Proteomes" id="UP000001555"/>
    </source>
</evidence>
<feature type="transmembrane region" description="Helical" evidence="7">
    <location>
        <begin position="350"/>
        <end position="376"/>
    </location>
</feature>
<keyword evidence="11" id="KW-1185">Reference proteome</keyword>
<dbReference type="VEuPathDB" id="VectorBase:ISCW004639"/>
<dbReference type="GO" id="GO:0005248">
    <property type="term" value="F:voltage-gated sodium channel activity"/>
    <property type="evidence" value="ECO:0000318"/>
    <property type="project" value="GO_Central"/>
</dbReference>
<gene>
    <name evidence="9" type="ORF">IscW_ISCW004639</name>
</gene>
<dbReference type="VEuPathDB" id="VectorBase:ISCP_007910"/>
<dbReference type="EMBL" id="ABJB011128890">
    <property type="status" value="NOT_ANNOTATED_CDS"/>
    <property type="molecule type" value="Genomic_DNA"/>
</dbReference>
<evidence type="ECO:0000256" key="5">
    <source>
        <dbReference type="ARBA" id="ARBA00023136"/>
    </source>
</evidence>
<dbReference type="EMBL" id="ABJB010349057">
    <property type="status" value="NOT_ANNOTATED_CDS"/>
    <property type="molecule type" value="Genomic_DNA"/>
</dbReference>